<feature type="non-terminal residue" evidence="2">
    <location>
        <position position="1"/>
    </location>
</feature>
<protein>
    <recommendedName>
        <fullName evidence="1">DUF7918 domain-containing protein</fullName>
    </recommendedName>
</protein>
<dbReference type="PANTHER" id="PTHR36223">
    <property type="entry name" value="BETA-LACTAMASE-TYPE TRANSPEPTIDASE FOLD DOMAIN CONTAINING PROTEIN"/>
    <property type="match status" value="1"/>
</dbReference>
<dbReference type="EMBL" id="ML976994">
    <property type="protein sequence ID" value="KAF1955563.1"/>
    <property type="molecule type" value="Genomic_DNA"/>
</dbReference>
<dbReference type="PANTHER" id="PTHR36223:SF1">
    <property type="entry name" value="TRANSCRIPTION ELONGATION FACTOR EAF N-TERMINAL DOMAIN-CONTAINING PROTEIN"/>
    <property type="match status" value="1"/>
</dbReference>
<evidence type="ECO:0000313" key="3">
    <source>
        <dbReference type="Proteomes" id="UP000800035"/>
    </source>
</evidence>
<evidence type="ECO:0000313" key="2">
    <source>
        <dbReference type="EMBL" id="KAF1955563.1"/>
    </source>
</evidence>
<dbReference type="InterPro" id="IPR057678">
    <property type="entry name" value="DUF7918"/>
</dbReference>
<keyword evidence="3" id="KW-1185">Reference proteome</keyword>
<feature type="domain" description="DUF7918" evidence="1">
    <location>
        <begin position="46"/>
        <end position="222"/>
    </location>
</feature>
<evidence type="ECO:0000259" key="1">
    <source>
        <dbReference type="Pfam" id="PF25534"/>
    </source>
</evidence>
<accession>A0A6A5TRJ6</accession>
<dbReference type="Proteomes" id="UP000800035">
    <property type="component" value="Unassembled WGS sequence"/>
</dbReference>
<gene>
    <name evidence="2" type="ORF">CC80DRAFT_564289</name>
</gene>
<dbReference type="OrthoDB" id="3364132at2759"/>
<organism evidence="2 3">
    <name type="scientific">Byssothecium circinans</name>
    <dbReference type="NCBI Taxonomy" id="147558"/>
    <lineage>
        <taxon>Eukaryota</taxon>
        <taxon>Fungi</taxon>
        <taxon>Dikarya</taxon>
        <taxon>Ascomycota</taxon>
        <taxon>Pezizomycotina</taxon>
        <taxon>Dothideomycetes</taxon>
        <taxon>Pleosporomycetidae</taxon>
        <taxon>Pleosporales</taxon>
        <taxon>Massarineae</taxon>
        <taxon>Massarinaceae</taxon>
        <taxon>Byssothecium</taxon>
    </lineage>
</organism>
<sequence>NFKLLSSTRFFQTSNHLIHDRDPASSRPSLTPPLRDTMAVLSECPGLVVEIVANDQALREYDDDETDTEASKTVTKYVQVEEESPFEVRFRFSEEFPSEHELSIHVILAGMVVNSTILQKHMFSGNKAFSIDGAWSSVSGVESKHNFRFLRLVAETDSNRALSEEARMALSAAEQIEVRLFHITNLRRSKSMEDVPLIKIGGNSMIPEKATGSRALSHTVKYVGFYQFSPCPAYA</sequence>
<dbReference type="Pfam" id="PF25534">
    <property type="entry name" value="DUF7918"/>
    <property type="match status" value="1"/>
</dbReference>
<name>A0A6A5TRJ6_9PLEO</name>
<dbReference type="AlphaFoldDB" id="A0A6A5TRJ6"/>
<proteinExistence type="predicted"/>
<reference evidence="2" key="1">
    <citation type="journal article" date="2020" name="Stud. Mycol.">
        <title>101 Dothideomycetes genomes: a test case for predicting lifestyles and emergence of pathogens.</title>
        <authorList>
            <person name="Haridas S."/>
            <person name="Albert R."/>
            <person name="Binder M."/>
            <person name="Bloem J."/>
            <person name="Labutti K."/>
            <person name="Salamov A."/>
            <person name="Andreopoulos B."/>
            <person name="Baker S."/>
            <person name="Barry K."/>
            <person name="Bills G."/>
            <person name="Bluhm B."/>
            <person name="Cannon C."/>
            <person name="Castanera R."/>
            <person name="Culley D."/>
            <person name="Daum C."/>
            <person name="Ezra D."/>
            <person name="Gonzalez J."/>
            <person name="Henrissat B."/>
            <person name="Kuo A."/>
            <person name="Liang C."/>
            <person name="Lipzen A."/>
            <person name="Lutzoni F."/>
            <person name="Magnuson J."/>
            <person name="Mondo S."/>
            <person name="Nolan M."/>
            <person name="Ohm R."/>
            <person name="Pangilinan J."/>
            <person name="Park H.-J."/>
            <person name="Ramirez L."/>
            <person name="Alfaro M."/>
            <person name="Sun H."/>
            <person name="Tritt A."/>
            <person name="Yoshinaga Y."/>
            <person name="Zwiers L.-H."/>
            <person name="Turgeon B."/>
            <person name="Goodwin S."/>
            <person name="Spatafora J."/>
            <person name="Crous P."/>
            <person name="Grigoriev I."/>
        </authorList>
    </citation>
    <scope>NUCLEOTIDE SEQUENCE</scope>
    <source>
        <strain evidence="2">CBS 675.92</strain>
    </source>
</reference>